<dbReference type="PANTHER" id="PTHR23186">
    <property type="entry name" value="RETINOIC ACID-INDUCED PROTEIN 2"/>
    <property type="match status" value="1"/>
</dbReference>
<dbReference type="VGNC" id="VGNC:92069">
    <property type="gene designation" value="RAI2"/>
</dbReference>
<dbReference type="GO" id="GO:0048513">
    <property type="term" value="P:animal organ development"/>
    <property type="evidence" value="ECO:0000318"/>
    <property type="project" value="GO_Central"/>
</dbReference>
<evidence type="ECO:0000313" key="3">
    <source>
        <dbReference type="Proteomes" id="UP000008227"/>
    </source>
</evidence>
<feature type="region of interest" description="Disordered" evidence="1">
    <location>
        <begin position="400"/>
        <end position="423"/>
    </location>
</feature>
<dbReference type="Proteomes" id="UP000008227">
    <property type="component" value="Chromosome X"/>
</dbReference>
<dbReference type="InterPro" id="IPR026092">
    <property type="entry name" value="RAI2/SOBP"/>
</dbReference>
<evidence type="ECO:0000313" key="2">
    <source>
        <dbReference type="Ensembl" id="ENSSSCP00000065773.1"/>
    </source>
</evidence>
<proteinExistence type="predicted"/>
<name>A0A5G2QMC9_PIG</name>
<feature type="region of interest" description="Disordered" evidence="1">
    <location>
        <begin position="549"/>
        <end position="582"/>
    </location>
</feature>
<dbReference type="InParanoid" id="A0A5G2QMC9"/>
<reference evidence="2" key="3">
    <citation type="submission" date="2025-08" db="UniProtKB">
        <authorList>
            <consortium name="Ensembl"/>
        </authorList>
    </citation>
    <scope>IDENTIFICATION</scope>
</reference>
<accession>A0A5G2QMC9</accession>
<reference evidence="2" key="4">
    <citation type="submission" date="2025-09" db="UniProtKB">
        <authorList>
            <consortium name="Ensembl"/>
        </authorList>
    </citation>
    <scope>IDENTIFICATION</scope>
</reference>
<reference evidence="3" key="1">
    <citation type="submission" date="2009-11" db="EMBL/GenBank/DDBJ databases">
        <authorList>
            <consortium name="Porcine genome sequencing project"/>
        </authorList>
    </citation>
    <scope>NUCLEOTIDE SEQUENCE [LARGE SCALE GENOMIC DNA]</scope>
    <source>
        <strain evidence="3">Duroc</strain>
    </source>
</reference>
<feature type="region of interest" description="Disordered" evidence="1">
    <location>
        <begin position="350"/>
        <end position="381"/>
    </location>
</feature>
<dbReference type="AlphaFoldDB" id="A0A5G2QMC9"/>
<evidence type="ECO:0000313" key="4">
    <source>
        <dbReference type="VGNC" id="VGNC:92069"/>
    </source>
</evidence>
<reference evidence="2" key="2">
    <citation type="journal article" date="2020" name="Gigascience">
        <title>An improved pig reference genome sequence to enable pig genetics and genomics research.</title>
        <authorList>
            <person name="Warr A."/>
            <person name="Affara N."/>
            <person name="Aken B."/>
            <person name="Beiki H."/>
            <person name="Bickhart D.M."/>
            <person name="Billis K."/>
            <person name="Chow W."/>
            <person name="Eory L."/>
            <person name="Finlayson H.A."/>
            <person name="Flicek P."/>
            <person name="Giron C.G."/>
            <person name="Griffin D.K."/>
            <person name="Hall R."/>
            <person name="Hannum G."/>
            <person name="Hourlier T."/>
            <person name="Howe K."/>
            <person name="Hume D.A."/>
            <person name="Izuogu O."/>
            <person name="Kim K."/>
            <person name="Koren S."/>
            <person name="Liu H."/>
            <person name="Manchanda N."/>
            <person name="Martin F.J."/>
            <person name="Nonneman D.J."/>
            <person name="O'Connor R.E."/>
            <person name="Phillippy A.M."/>
            <person name="Rohrer G.A."/>
            <person name="Rosen B.D."/>
            <person name="Rund L.A."/>
            <person name="Sargent C.A."/>
            <person name="Schook L.B."/>
            <person name="Schroeder S.G."/>
            <person name="Schwartz A.S."/>
            <person name="Skinner B.M."/>
            <person name="Talbot R."/>
            <person name="Tseng E."/>
            <person name="Tuggle C.K."/>
            <person name="Watson M."/>
            <person name="Smith T.P.L."/>
            <person name="Archibald A.L."/>
        </authorList>
    </citation>
    <scope>NUCLEOTIDE SEQUENCE [LARGE SCALE GENOMIC DNA]</scope>
    <source>
        <strain evidence="2">Duroc</strain>
    </source>
</reference>
<dbReference type="Ensembl" id="ENSSSCT00000076885.2">
    <property type="protein sequence ID" value="ENSSSCP00000065773.1"/>
    <property type="gene ID" value="ENSSSCG00000012153.5"/>
</dbReference>
<evidence type="ECO:0000256" key="1">
    <source>
        <dbReference type="SAM" id="MobiDB-lite"/>
    </source>
</evidence>
<feature type="compositionally biased region" description="Polar residues" evidence="1">
    <location>
        <begin position="644"/>
        <end position="656"/>
    </location>
</feature>
<dbReference type="ExpressionAtlas" id="A0A5G2QMC9">
    <property type="expression patterns" value="baseline and differential"/>
</dbReference>
<dbReference type="FunCoup" id="A0A5G2QMC9">
    <property type="interactions" value="117"/>
</dbReference>
<dbReference type="STRING" id="9823.ENSSSCP00000065773"/>
<dbReference type="Bgee" id="ENSSSCG00000012153">
    <property type="expression patterns" value="Expressed in heart and 28 other cell types or tissues"/>
</dbReference>
<dbReference type="Pfam" id="PF15279">
    <property type="entry name" value="SOBP"/>
    <property type="match status" value="1"/>
</dbReference>
<protein>
    <submittedName>
        <fullName evidence="2">Retinoic acid induced 2</fullName>
    </submittedName>
</protein>
<dbReference type="PANTHER" id="PTHR23186:SF3">
    <property type="entry name" value="RETINOIC ACID-INDUCED PROTEIN 2"/>
    <property type="match status" value="1"/>
</dbReference>
<organism evidence="2 3">
    <name type="scientific">Sus scrofa</name>
    <name type="common">Pig</name>
    <dbReference type="NCBI Taxonomy" id="9823"/>
    <lineage>
        <taxon>Eukaryota</taxon>
        <taxon>Metazoa</taxon>
        <taxon>Chordata</taxon>
        <taxon>Craniata</taxon>
        <taxon>Vertebrata</taxon>
        <taxon>Euteleostomi</taxon>
        <taxon>Mammalia</taxon>
        <taxon>Eutheria</taxon>
        <taxon>Laurasiatheria</taxon>
        <taxon>Artiodactyla</taxon>
        <taxon>Suina</taxon>
        <taxon>Suidae</taxon>
        <taxon>Sus</taxon>
    </lineage>
</organism>
<gene>
    <name evidence="2 4" type="primary">RAI2</name>
</gene>
<feature type="region of interest" description="Disordered" evidence="1">
    <location>
        <begin position="627"/>
        <end position="665"/>
    </location>
</feature>
<keyword evidence="3" id="KW-1185">Reference proteome</keyword>
<dbReference type="GeneTree" id="ENSGT00940000154164"/>
<sequence>MDDLQSQNLSMDMTDSAPALASNRLENGMAQLITTEAWNINSTDLVKKALVTVPAPSILNPPAESQSGMALKVAATVLQPLCLGESPVVMPIHMQVEGSSAPELNPNGNATYVMTTQGPVQLPVVLEQHVFQHLNSPLVLPQEAPCSSGAVHSNLFQGAEDPEAQPQLLDLRIPSQPQEPSLPFEAVLQNLFPSQGALGPPPCQPPPGYAPVPPQPFNAPLSPLVPPATLLVPYPVIVPLPVPVPIPIPIPVPQSSESKFSPGCPKAPSSFGLQPFRGGPPAVQKEELKPFELLQPREYFQLSRHTVIKMGSENEALDLSMKSVPWLKAGDVSAPACQEDAALDLSLATHRRSEPPPPPETLCDSSGAVDGPGHAAMETPPGGGVEVPFAPATPHEAAAAAAMERHLGGSDAAEPPRQPSGEVKAENNIELGSESQAAKVIVSVEDTVPTIFCGKIKGLSGVSTKNFSFKREDAMLQGYDISSQAEESAGSAEPLRKPIKNRSIKLKKVNSQEIHMLPIKKQRLATFFPRKAVGSLCWMTEKPCRSKALPKATQNKRRVGGLGGNRREVPGPGERGLGAGSRREAIAFPGSFSPVVLTSGRRSSPGDIQQCLEMLLVAALGGGGAPGVWWGDQDAAKPRDRTLGSPQSREPSNPTVNGAEAQSPR</sequence>
<dbReference type="GO" id="GO:0005634">
    <property type="term" value="C:nucleus"/>
    <property type="evidence" value="ECO:0000318"/>
    <property type="project" value="GO_Central"/>
</dbReference>